<dbReference type="Pfam" id="PF09350">
    <property type="entry name" value="DJC28_CD"/>
    <property type="match status" value="1"/>
</dbReference>
<evidence type="ECO:0000313" key="3">
    <source>
        <dbReference type="Proteomes" id="UP001144205"/>
    </source>
</evidence>
<dbReference type="PANTHER" id="PTHR39158">
    <property type="entry name" value="OS08G0560600 PROTEIN"/>
    <property type="match status" value="1"/>
</dbReference>
<dbReference type="EMBL" id="BROH01000002">
    <property type="protein sequence ID" value="GKY87176.1"/>
    <property type="molecule type" value="Genomic_DNA"/>
</dbReference>
<dbReference type="RefSeq" id="WP_281841169.1">
    <property type="nucleotide sequence ID" value="NZ_BROH01000002.1"/>
</dbReference>
<evidence type="ECO:0000259" key="1">
    <source>
        <dbReference type="Pfam" id="PF09350"/>
    </source>
</evidence>
<organism evidence="2 3">
    <name type="scientific">Sinisalibacter aestuarii</name>
    <dbReference type="NCBI Taxonomy" id="2949426"/>
    <lineage>
        <taxon>Bacteria</taxon>
        <taxon>Pseudomonadati</taxon>
        <taxon>Pseudomonadota</taxon>
        <taxon>Alphaproteobacteria</taxon>
        <taxon>Rhodobacterales</taxon>
        <taxon>Roseobacteraceae</taxon>
        <taxon>Sinisalibacter</taxon>
    </lineage>
</organism>
<sequence length="115" mass="13037">MFSVDLSRLAERRMLAALAEGKLQNLQGEGKPLPRHYEDAFLDPGEAVGYRIMAEAGWVPAELDLNKQLIAAKAAWRMAQSPAEKRAMMARIADLDMRHEIAREARLSFMSRHHH</sequence>
<keyword evidence="3" id="KW-1185">Reference proteome</keyword>
<gene>
    <name evidence="2" type="ORF">STA1M1_10450</name>
</gene>
<name>A0ABQ5LSE7_9RHOB</name>
<dbReference type="Proteomes" id="UP001144205">
    <property type="component" value="Unassembled WGS sequence"/>
</dbReference>
<proteinExistence type="predicted"/>
<reference evidence="2" key="1">
    <citation type="journal article" date="2023" name="Int. J. Syst. Evol. Microbiol.">
        <title>Sinisalibacter aestuarii sp. nov., isolated from estuarine sediment of the Arakawa River.</title>
        <authorList>
            <person name="Arafat S.T."/>
            <person name="Hirano S."/>
            <person name="Sato A."/>
            <person name="Takeuchi K."/>
            <person name="Yasuda T."/>
            <person name="Terahara T."/>
            <person name="Hamada M."/>
            <person name="Kobayashi T."/>
        </authorList>
    </citation>
    <scope>NUCLEOTIDE SEQUENCE</scope>
    <source>
        <strain evidence="2">B-399</strain>
    </source>
</reference>
<feature type="domain" description="DnaJ homologue subfamily C member 28 conserved" evidence="1">
    <location>
        <begin position="9"/>
        <end position="77"/>
    </location>
</feature>
<dbReference type="InterPro" id="IPR052573">
    <property type="entry name" value="DnaJ_C_subfamily_28"/>
</dbReference>
<accession>A0ABQ5LSE7</accession>
<dbReference type="PANTHER" id="PTHR39158:SF1">
    <property type="entry name" value="DNAJ HOMOLOG SUBFAMILY C MEMBER 28"/>
    <property type="match status" value="1"/>
</dbReference>
<evidence type="ECO:0000313" key="2">
    <source>
        <dbReference type="EMBL" id="GKY87176.1"/>
    </source>
</evidence>
<comment type="caution">
    <text evidence="2">The sequence shown here is derived from an EMBL/GenBank/DDBJ whole genome shotgun (WGS) entry which is preliminary data.</text>
</comment>
<protein>
    <submittedName>
        <fullName evidence="2">DUF1992 domain-containing protein</fullName>
    </submittedName>
</protein>
<dbReference type="InterPro" id="IPR018961">
    <property type="entry name" value="DnaJ_homolog_subfam-C_membr-28"/>
</dbReference>